<feature type="transmembrane region" description="Helical" evidence="2">
    <location>
        <begin position="113"/>
        <end position="134"/>
    </location>
</feature>
<comment type="caution">
    <text evidence="4">The sequence shown here is derived from an EMBL/GenBank/DDBJ whole genome shotgun (WGS) entry which is preliminary data.</text>
</comment>
<dbReference type="PANTHER" id="PTHR46033:SF8">
    <property type="entry name" value="PROTEIN MAINTENANCE OF MERISTEMS-LIKE"/>
    <property type="match status" value="1"/>
</dbReference>
<evidence type="ECO:0000256" key="1">
    <source>
        <dbReference type="SAM" id="MobiDB-lite"/>
    </source>
</evidence>
<dbReference type="EMBL" id="SDMP01000014">
    <property type="protein sequence ID" value="RYR16382.1"/>
    <property type="molecule type" value="Genomic_DNA"/>
</dbReference>
<dbReference type="GO" id="GO:0010073">
    <property type="term" value="P:meristem maintenance"/>
    <property type="evidence" value="ECO:0007669"/>
    <property type="project" value="InterPro"/>
</dbReference>
<sequence length="420" mass="48997">MLDISVEAECLDQFGVGHRKIDCRGSFIKLTWFRGLKYRLVLADDIHIRRYVKCHIMLLFGTIMFGDKSGAAFLPFFYNFAGIIQFSLESVCLAHLYRALCRVTCIDCKEIDGLLTLFLTWAWICLPFFVPILGNPRLFPIANRWRNQERADWPYRFRSLVHLRRALDDLQEGHVYAIGRIDPDVILFDIRQHSIIWSVTIPLISFECIEWHASDRLRRQFGFTQGVPHQERDLGEAYGEVQTGAQNHDWFGTHSFLVMHWTNRYSRVLVEHLVPSQHPLDIYMHWYRGTYGAHLHLSDLILQENQEGNSIYNQKNQQDQPPPPPLPPQLPPPPPQTQAQQEPEQFTPYILDMHYADYFTPSSYYINSIGMSRIKNQGNMIRLANCLDSWLLCQVTHYHVITETFPPTRGRTRVVLLQVG</sequence>
<dbReference type="PANTHER" id="PTHR46033">
    <property type="entry name" value="PROTEIN MAIN-LIKE 2"/>
    <property type="match status" value="1"/>
</dbReference>
<keyword evidence="2" id="KW-0812">Transmembrane</keyword>
<gene>
    <name evidence="4" type="ORF">Ahy_B04g073391</name>
</gene>
<evidence type="ECO:0000256" key="2">
    <source>
        <dbReference type="SAM" id="Phobius"/>
    </source>
</evidence>
<dbReference type="InterPro" id="IPR019557">
    <property type="entry name" value="AminoTfrase-like_pln_mobile"/>
</dbReference>
<dbReference type="AlphaFoldDB" id="A0A444ZQK6"/>
<keyword evidence="2" id="KW-1133">Transmembrane helix</keyword>
<organism evidence="4 5">
    <name type="scientific">Arachis hypogaea</name>
    <name type="common">Peanut</name>
    <dbReference type="NCBI Taxonomy" id="3818"/>
    <lineage>
        <taxon>Eukaryota</taxon>
        <taxon>Viridiplantae</taxon>
        <taxon>Streptophyta</taxon>
        <taxon>Embryophyta</taxon>
        <taxon>Tracheophyta</taxon>
        <taxon>Spermatophyta</taxon>
        <taxon>Magnoliopsida</taxon>
        <taxon>eudicotyledons</taxon>
        <taxon>Gunneridae</taxon>
        <taxon>Pentapetalae</taxon>
        <taxon>rosids</taxon>
        <taxon>fabids</taxon>
        <taxon>Fabales</taxon>
        <taxon>Fabaceae</taxon>
        <taxon>Papilionoideae</taxon>
        <taxon>50 kb inversion clade</taxon>
        <taxon>dalbergioids sensu lato</taxon>
        <taxon>Dalbergieae</taxon>
        <taxon>Pterocarpus clade</taxon>
        <taxon>Arachis</taxon>
    </lineage>
</organism>
<feature type="domain" description="Aminotransferase-like plant mobile" evidence="3">
    <location>
        <begin position="30"/>
        <end position="288"/>
    </location>
</feature>
<proteinExistence type="predicted"/>
<evidence type="ECO:0000259" key="3">
    <source>
        <dbReference type="Pfam" id="PF10536"/>
    </source>
</evidence>
<dbReference type="Proteomes" id="UP000289738">
    <property type="component" value="Chromosome B04"/>
</dbReference>
<protein>
    <recommendedName>
        <fullName evidence="3">Aminotransferase-like plant mobile domain-containing protein</fullName>
    </recommendedName>
</protein>
<reference evidence="4 5" key="1">
    <citation type="submission" date="2019-01" db="EMBL/GenBank/DDBJ databases">
        <title>Sequencing of cultivated peanut Arachis hypogaea provides insights into genome evolution and oil improvement.</title>
        <authorList>
            <person name="Chen X."/>
        </authorList>
    </citation>
    <scope>NUCLEOTIDE SEQUENCE [LARGE SCALE GENOMIC DNA]</scope>
    <source>
        <strain evidence="5">cv. Fuhuasheng</strain>
        <tissue evidence="4">Leaves</tissue>
    </source>
</reference>
<name>A0A444ZQK6_ARAHY</name>
<evidence type="ECO:0000313" key="5">
    <source>
        <dbReference type="Proteomes" id="UP000289738"/>
    </source>
</evidence>
<keyword evidence="5" id="KW-1185">Reference proteome</keyword>
<feature type="compositionally biased region" description="Pro residues" evidence="1">
    <location>
        <begin position="320"/>
        <end position="336"/>
    </location>
</feature>
<evidence type="ECO:0000313" key="4">
    <source>
        <dbReference type="EMBL" id="RYR16382.1"/>
    </source>
</evidence>
<accession>A0A444ZQK6</accession>
<dbReference type="InterPro" id="IPR044824">
    <property type="entry name" value="MAIN-like"/>
</dbReference>
<keyword evidence="2" id="KW-0472">Membrane</keyword>
<feature type="region of interest" description="Disordered" evidence="1">
    <location>
        <begin position="312"/>
        <end position="342"/>
    </location>
</feature>
<dbReference type="Pfam" id="PF10536">
    <property type="entry name" value="PMD"/>
    <property type="match status" value="1"/>
</dbReference>